<dbReference type="EMBL" id="VKKY01000001">
    <property type="protein sequence ID" value="KAA3439696.1"/>
    <property type="molecule type" value="Genomic_DNA"/>
</dbReference>
<name>A0A5B6TI75_9BACT</name>
<feature type="signal peptide" evidence="1">
    <location>
        <begin position="1"/>
        <end position="20"/>
    </location>
</feature>
<reference evidence="2 3" key="1">
    <citation type="submission" date="2019-07" db="EMBL/GenBank/DDBJ databases">
        <title>Rufibacter sp. nov., isolated from lake sediment.</title>
        <authorList>
            <person name="Qu J.-H."/>
        </authorList>
    </citation>
    <scope>NUCLEOTIDE SEQUENCE [LARGE SCALE GENOMIC DNA]</scope>
    <source>
        <strain evidence="2 3">NBS58-1</strain>
    </source>
</reference>
<evidence type="ECO:0000313" key="2">
    <source>
        <dbReference type="EMBL" id="KAA3439696.1"/>
    </source>
</evidence>
<proteinExistence type="predicted"/>
<organism evidence="2 3">
    <name type="scientific">Rufibacter hautae</name>
    <dbReference type="NCBI Taxonomy" id="2595005"/>
    <lineage>
        <taxon>Bacteria</taxon>
        <taxon>Pseudomonadati</taxon>
        <taxon>Bacteroidota</taxon>
        <taxon>Cytophagia</taxon>
        <taxon>Cytophagales</taxon>
        <taxon>Hymenobacteraceae</taxon>
        <taxon>Rufibacter</taxon>
    </lineage>
</organism>
<dbReference type="OrthoDB" id="679573at2"/>
<dbReference type="Gene3D" id="2.180.10.10">
    <property type="entry name" value="RHS repeat-associated core"/>
    <property type="match status" value="1"/>
</dbReference>
<keyword evidence="1" id="KW-0732">Signal</keyword>
<accession>A0A5B6TI75</accession>
<dbReference type="AlphaFoldDB" id="A0A5B6TI75"/>
<gene>
    <name evidence="2" type="ORF">FOA19_03180</name>
</gene>
<comment type="caution">
    <text evidence="2">The sequence shown here is derived from an EMBL/GenBank/DDBJ whole genome shotgun (WGS) entry which is preliminary data.</text>
</comment>
<dbReference type="Proteomes" id="UP000324133">
    <property type="component" value="Unassembled WGS sequence"/>
</dbReference>
<protein>
    <recommendedName>
        <fullName evidence="4">DUF4595 domain-containing protein</fullName>
    </recommendedName>
</protein>
<keyword evidence="3" id="KW-1185">Reference proteome</keyword>
<feature type="chain" id="PRO_5022884251" description="DUF4595 domain-containing protein" evidence="1">
    <location>
        <begin position="21"/>
        <end position="283"/>
    </location>
</feature>
<sequence>MTKISPLSGLLLLLFFLATSCDEKDKDPVPSKDLPEAGHGIKKQQKYLLRTVEWKSFGQTAAYTYNSDSTIKKVSQVGSGNYIYFRYQNEALTEMALEASDYKNTYAYNPAGQMISWTRAQKQASYGSTFVFEYKYNATGTVSEMDYFKINEAGKQLVYHNVYEYSSQNLLSKVTATASNGYKVIWTIDSYSAPFDFDPWVFISHDLAEKYEIYNYPVLSRLNQLPKKITKTVIGPGQTAQVEEVVSIDFTITQEKLEKMVNTVAYPGHPELNSSYEVLYSYY</sequence>
<evidence type="ECO:0008006" key="4">
    <source>
        <dbReference type="Google" id="ProtNLM"/>
    </source>
</evidence>
<dbReference type="PROSITE" id="PS51257">
    <property type="entry name" value="PROKAR_LIPOPROTEIN"/>
    <property type="match status" value="1"/>
</dbReference>
<evidence type="ECO:0000256" key="1">
    <source>
        <dbReference type="SAM" id="SignalP"/>
    </source>
</evidence>
<evidence type="ECO:0000313" key="3">
    <source>
        <dbReference type="Proteomes" id="UP000324133"/>
    </source>
</evidence>
<dbReference type="RefSeq" id="WP_149089337.1">
    <property type="nucleotide sequence ID" value="NZ_VKKY01000001.1"/>
</dbReference>